<evidence type="ECO:0000259" key="6">
    <source>
        <dbReference type="Pfam" id="PF00586"/>
    </source>
</evidence>
<dbReference type="Gene3D" id="3.90.650.10">
    <property type="entry name" value="PurM-like C-terminal domain"/>
    <property type="match status" value="1"/>
</dbReference>
<dbReference type="InterPro" id="IPR023753">
    <property type="entry name" value="FAD/NAD-binding_dom"/>
</dbReference>
<dbReference type="GO" id="GO:0016491">
    <property type="term" value="F:oxidoreductase activity"/>
    <property type="evidence" value="ECO:0007669"/>
    <property type="project" value="InterPro"/>
</dbReference>
<evidence type="ECO:0000256" key="5">
    <source>
        <dbReference type="ARBA" id="ARBA00023266"/>
    </source>
</evidence>
<dbReference type="PANTHER" id="PTHR10256">
    <property type="entry name" value="SELENIDE, WATER DIKINASE"/>
    <property type="match status" value="1"/>
</dbReference>
<keyword evidence="5" id="KW-0711">Selenium</keyword>
<evidence type="ECO:0000256" key="4">
    <source>
        <dbReference type="ARBA" id="ARBA00022840"/>
    </source>
</evidence>
<dbReference type="NCBIfam" id="TIGR03169">
    <property type="entry name" value="Nterm_to_SelD"/>
    <property type="match status" value="1"/>
</dbReference>
<dbReference type="Pfam" id="PF00586">
    <property type="entry name" value="AIRS"/>
    <property type="match status" value="1"/>
</dbReference>
<evidence type="ECO:0000259" key="7">
    <source>
        <dbReference type="Pfam" id="PF02769"/>
    </source>
</evidence>
<dbReference type="InterPro" id="IPR036188">
    <property type="entry name" value="FAD/NAD-bd_sf"/>
</dbReference>
<evidence type="ECO:0000313" key="10">
    <source>
        <dbReference type="Proteomes" id="UP000322545"/>
    </source>
</evidence>
<dbReference type="PANTHER" id="PTHR10256:SF0">
    <property type="entry name" value="INACTIVE SELENIDE, WATER DIKINASE-LIKE PROTEIN-RELATED"/>
    <property type="match status" value="1"/>
</dbReference>
<gene>
    <name evidence="9" type="ORF">SAMN05443432_103207</name>
</gene>
<dbReference type="InterPro" id="IPR036921">
    <property type="entry name" value="PurM-like_N_sf"/>
</dbReference>
<dbReference type="SUPFAM" id="SSF56042">
    <property type="entry name" value="PurM C-terminal domain-like"/>
    <property type="match status" value="1"/>
</dbReference>
<sequence>MNTDLPVTRDLVLIGGGHAHALMLRRWGMKPLPGVRLTVIDPNVKAPYTGMLPGHVAGHYPRDALDIDLLRLAQFAGARLVQDRAVGLDRAARLVQLARRPAIAYDHLSIDIGISSAPLEIEGFDRHGIAAKPLGPFAEAWERYVAAVAGSGEVPRVALIGAGVGAVELALAMHHRLRAVGAARPEITLLDAGKALQGTAPGTRRALWEALWQAGIKLREHVDVAAVTPDAVRLADGTLIAARLVVGAAGARPWGWLAQSGLPLKDGFIEVDEWLRVVDDPAIYAVGDCAHIRHAPRPKAGVYAVRAAPILTHNLRADLTGAQRRIFNPQADFLKLVSLGGKRALADRGGVGLSLPGLWRWKDWIDQRFMEKFRDLPDMPAPVVPQDVANGVRAEMADHPVICGGCGAKVGPGALGGMIAELAPVARDDVLSLPGDDAGVLRIGGQTQVLSTDHLRAFTADPWAMARITAVHALGDVWAMGAEPQSALVNVILPRMADRQQRHTLREIMAGAADVMADAGAAIIGGHTTQGREMTIGFTVTGLCRDAPIGLGGARPGDRLILTKPLGTGIILAAAMAAKADGDVVARAMASMERPLAQDSGILRADARAMTDVTGFGLAGHLLAIMQASGCGAMLRLADIPLLDGVAGLVERRVASSLQGANAAHAMPYIDGAEPPDWLFDPQTAGGLLAAVPSDKAGPCLDALRAAGIDAAEIGEVTDDSARLLLR</sequence>
<dbReference type="CDD" id="cd02195">
    <property type="entry name" value="SelD"/>
    <property type="match status" value="1"/>
</dbReference>
<keyword evidence="3" id="KW-0418">Kinase</keyword>
<dbReference type="SUPFAM" id="SSF55326">
    <property type="entry name" value="PurM N-terminal domain-like"/>
    <property type="match status" value="1"/>
</dbReference>
<dbReference type="Pfam" id="PF02769">
    <property type="entry name" value="AIRS_C"/>
    <property type="match status" value="1"/>
</dbReference>
<proteinExistence type="predicted"/>
<feature type="domain" description="PurM-like C-terminal" evidence="7">
    <location>
        <begin position="555"/>
        <end position="721"/>
    </location>
</feature>
<evidence type="ECO:0000256" key="2">
    <source>
        <dbReference type="ARBA" id="ARBA00022741"/>
    </source>
</evidence>
<dbReference type="Pfam" id="PF07992">
    <property type="entry name" value="Pyr_redox_2"/>
    <property type="match status" value="1"/>
</dbReference>
<dbReference type="AlphaFoldDB" id="A0A1M7E5C5"/>
<evidence type="ECO:0000256" key="3">
    <source>
        <dbReference type="ARBA" id="ARBA00022777"/>
    </source>
</evidence>
<dbReference type="GO" id="GO:0005737">
    <property type="term" value="C:cytoplasm"/>
    <property type="evidence" value="ECO:0007669"/>
    <property type="project" value="TreeGrafter"/>
</dbReference>
<reference evidence="9 10" key="1">
    <citation type="submission" date="2016-11" db="EMBL/GenBank/DDBJ databases">
        <authorList>
            <person name="Varghese N."/>
            <person name="Submissions S."/>
        </authorList>
    </citation>
    <scope>NUCLEOTIDE SEQUENCE [LARGE SCALE GENOMIC DNA]</scope>
    <source>
        <strain evidence="9 10">DSM 28249</strain>
    </source>
</reference>
<evidence type="ECO:0000259" key="8">
    <source>
        <dbReference type="Pfam" id="PF07992"/>
    </source>
</evidence>
<keyword evidence="4" id="KW-0067">ATP-binding</keyword>
<dbReference type="Gene3D" id="3.50.50.100">
    <property type="match status" value="1"/>
</dbReference>
<feature type="domain" description="PurM-like N-terminal" evidence="6">
    <location>
        <begin position="435"/>
        <end position="543"/>
    </location>
</feature>
<dbReference type="Gene3D" id="3.30.1330.10">
    <property type="entry name" value="PurM-like, N-terminal domain"/>
    <property type="match status" value="1"/>
</dbReference>
<name>A0A1M7E5C5_9RHOB</name>
<evidence type="ECO:0000313" key="9">
    <source>
        <dbReference type="EMBL" id="SHL86907.1"/>
    </source>
</evidence>
<dbReference type="RefSeq" id="WP_149779003.1">
    <property type="nucleotide sequence ID" value="NZ_FRCB01000003.1"/>
</dbReference>
<dbReference type="SUPFAM" id="SSF51905">
    <property type="entry name" value="FAD/NAD(P)-binding domain"/>
    <property type="match status" value="1"/>
</dbReference>
<organism evidence="9 10">
    <name type="scientific">Roseovarius litoreus</name>
    <dbReference type="NCBI Taxonomy" id="1155722"/>
    <lineage>
        <taxon>Bacteria</taxon>
        <taxon>Pseudomonadati</taxon>
        <taxon>Pseudomonadota</taxon>
        <taxon>Alphaproteobacteria</taxon>
        <taxon>Rhodobacterales</taxon>
        <taxon>Roseobacteraceae</taxon>
        <taxon>Roseovarius</taxon>
    </lineage>
</organism>
<keyword evidence="2" id="KW-0547">Nucleotide-binding</keyword>
<protein>
    <submittedName>
        <fullName evidence="9">Selenophosphate synthase</fullName>
    </submittedName>
</protein>
<dbReference type="GO" id="GO:0016260">
    <property type="term" value="P:selenocysteine biosynthetic process"/>
    <property type="evidence" value="ECO:0007669"/>
    <property type="project" value="TreeGrafter"/>
</dbReference>
<dbReference type="InterPro" id="IPR004536">
    <property type="entry name" value="SPS/SelD"/>
</dbReference>
<dbReference type="InterPro" id="IPR016188">
    <property type="entry name" value="PurM-like_N"/>
</dbReference>
<dbReference type="Proteomes" id="UP000322545">
    <property type="component" value="Unassembled WGS sequence"/>
</dbReference>
<evidence type="ECO:0000256" key="1">
    <source>
        <dbReference type="ARBA" id="ARBA00022679"/>
    </source>
</evidence>
<dbReference type="GO" id="GO:0005524">
    <property type="term" value="F:ATP binding"/>
    <property type="evidence" value="ECO:0007669"/>
    <property type="project" value="UniProtKB-KW"/>
</dbReference>
<dbReference type="InterPro" id="IPR017584">
    <property type="entry name" value="Pyridine_nucleo_diS_OxRdtase_N"/>
</dbReference>
<dbReference type="EMBL" id="FRCB01000003">
    <property type="protein sequence ID" value="SHL86907.1"/>
    <property type="molecule type" value="Genomic_DNA"/>
</dbReference>
<keyword evidence="1" id="KW-0808">Transferase</keyword>
<dbReference type="GO" id="GO:0004756">
    <property type="term" value="F:selenide, water dikinase activity"/>
    <property type="evidence" value="ECO:0007669"/>
    <property type="project" value="TreeGrafter"/>
</dbReference>
<dbReference type="InterPro" id="IPR010918">
    <property type="entry name" value="PurM-like_C_dom"/>
</dbReference>
<accession>A0A1M7E5C5</accession>
<dbReference type="InterPro" id="IPR036676">
    <property type="entry name" value="PurM-like_C_sf"/>
</dbReference>
<keyword evidence="10" id="KW-1185">Reference proteome</keyword>
<dbReference type="NCBIfam" id="TIGR00476">
    <property type="entry name" value="selD"/>
    <property type="match status" value="1"/>
</dbReference>
<feature type="domain" description="FAD/NAD(P)-binding" evidence="8">
    <location>
        <begin position="10"/>
        <end position="299"/>
    </location>
</feature>